<name>A0A6V7H1S4_9HYME</name>
<comment type="caution">
    <text evidence="1">The sequence shown here is derived from an EMBL/GenBank/DDBJ whole genome shotgun (WGS) entry which is preliminary data.</text>
</comment>
<proteinExistence type="predicted"/>
<evidence type="ECO:0000313" key="1">
    <source>
        <dbReference type="EMBL" id="CAD1473362.1"/>
    </source>
</evidence>
<reference evidence="1" key="1">
    <citation type="submission" date="2020-07" db="EMBL/GenBank/DDBJ databases">
        <authorList>
            <person name="Nazaruddin N."/>
        </authorList>
    </citation>
    <scope>NUCLEOTIDE SEQUENCE</scope>
</reference>
<dbReference type="Proteomes" id="UP000752696">
    <property type="component" value="Unassembled WGS sequence"/>
</dbReference>
<gene>
    <name evidence="1" type="ORF">MHI_LOCUS373981</name>
</gene>
<keyword evidence="2" id="KW-1185">Reference proteome</keyword>
<dbReference type="EMBL" id="CAJDYZ010006397">
    <property type="protein sequence ID" value="CAD1473362.1"/>
    <property type="molecule type" value="Genomic_DNA"/>
</dbReference>
<organism evidence="1 2">
    <name type="scientific">Heterotrigona itama</name>
    <dbReference type="NCBI Taxonomy" id="395501"/>
    <lineage>
        <taxon>Eukaryota</taxon>
        <taxon>Metazoa</taxon>
        <taxon>Ecdysozoa</taxon>
        <taxon>Arthropoda</taxon>
        <taxon>Hexapoda</taxon>
        <taxon>Insecta</taxon>
        <taxon>Pterygota</taxon>
        <taxon>Neoptera</taxon>
        <taxon>Endopterygota</taxon>
        <taxon>Hymenoptera</taxon>
        <taxon>Apocrita</taxon>
        <taxon>Aculeata</taxon>
        <taxon>Apoidea</taxon>
        <taxon>Anthophila</taxon>
        <taxon>Apidae</taxon>
        <taxon>Heterotrigona</taxon>
    </lineage>
</organism>
<evidence type="ECO:0000313" key="2">
    <source>
        <dbReference type="Proteomes" id="UP000752696"/>
    </source>
</evidence>
<feature type="non-terminal residue" evidence="1">
    <location>
        <position position="1"/>
    </location>
</feature>
<protein>
    <submittedName>
        <fullName evidence="1">Uncharacterized protein</fullName>
    </submittedName>
</protein>
<sequence length="83" mass="9420">VTRNEEAADGEVASRYIYVHMCRRGIVHRNSLIKTIFTRSYHIFATGRSRSRIYYTTVIRTADTMLRAGHADDADDAPSADDN</sequence>
<accession>A0A6V7H1S4</accession>
<dbReference type="AlphaFoldDB" id="A0A6V7H1S4"/>